<dbReference type="GO" id="GO:0003723">
    <property type="term" value="F:RNA binding"/>
    <property type="evidence" value="ECO:0007669"/>
    <property type="project" value="UniProtKB-UniRule"/>
</dbReference>
<reference evidence="6" key="1">
    <citation type="submission" date="2020-08" db="EMBL/GenBank/DDBJ databases">
        <title>Plant Genome Project.</title>
        <authorList>
            <person name="Zhang R.-G."/>
        </authorList>
    </citation>
    <scope>NUCLEOTIDE SEQUENCE</scope>
    <source>
        <strain evidence="6">WSP0</strain>
        <tissue evidence="6">Leaf</tissue>
    </source>
</reference>
<feature type="domain" description="RRM" evidence="5">
    <location>
        <begin position="66"/>
        <end position="144"/>
    </location>
</feature>
<keyword evidence="2" id="KW-0747">Spliceosome</keyword>
<dbReference type="InterPro" id="IPR050907">
    <property type="entry name" value="SRSF"/>
</dbReference>
<gene>
    <name evidence="6" type="ORF">RHGRI_033660</name>
</gene>
<name>A0AAV6I0Z8_9ERIC</name>
<keyword evidence="4" id="KW-0694">RNA-binding</keyword>
<sequence>MDKVWLHQLFGGYGQVDDIYIPLKRSAKFNTKFGFIRLLKREEALNGVHALDGIVIRFSGRKKNVVSVYVDNLPKEMDKVWLHQLFGGYGQVDDIYIPLKRSAKFNTKFGFIRLLKREEALNGVHALDGIVIRDFKLQVNLAKYAGNNSNIVEPRKTLDVPKPFPEVSLSRGIGSRSYELKKDARAVSSYADVVAGREQSRSEILTVCAYEEGNEWLNRSAVGRLPSMRSIDSLREAFISEGVFNIQLRDMGGFWFS</sequence>
<dbReference type="Proteomes" id="UP000823749">
    <property type="component" value="Chromosome 12"/>
</dbReference>
<evidence type="ECO:0000256" key="3">
    <source>
        <dbReference type="ARBA" id="ARBA00023187"/>
    </source>
</evidence>
<dbReference type="GO" id="GO:0008380">
    <property type="term" value="P:RNA splicing"/>
    <property type="evidence" value="ECO:0007669"/>
    <property type="project" value="UniProtKB-KW"/>
</dbReference>
<evidence type="ECO:0000313" key="7">
    <source>
        <dbReference type="Proteomes" id="UP000823749"/>
    </source>
</evidence>
<dbReference type="GO" id="GO:0006397">
    <property type="term" value="P:mRNA processing"/>
    <property type="evidence" value="ECO:0007669"/>
    <property type="project" value="UniProtKB-KW"/>
</dbReference>
<keyword evidence="3" id="KW-0508">mRNA splicing</keyword>
<dbReference type="AlphaFoldDB" id="A0AAV6I0Z8"/>
<accession>A0AAV6I0Z8</accession>
<proteinExistence type="predicted"/>
<dbReference type="InterPro" id="IPR000504">
    <property type="entry name" value="RRM_dom"/>
</dbReference>
<dbReference type="SMART" id="SM00360">
    <property type="entry name" value="RRM"/>
    <property type="match status" value="1"/>
</dbReference>
<dbReference type="SUPFAM" id="SSF54928">
    <property type="entry name" value="RNA-binding domain, RBD"/>
    <property type="match status" value="2"/>
</dbReference>
<dbReference type="InterPro" id="IPR035979">
    <property type="entry name" value="RBD_domain_sf"/>
</dbReference>
<dbReference type="CDD" id="cd00590">
    <property type="entry name" value="RRM_SF"/>
    <property type="match status" value="1"/>
</dbReference>
<keyword evidence="7" id="KW-1185">Reference proteome</keyword>
<dbReference type="PANTHER" id="PTHR23147">
    <property type="entry name" value="SERINE/ARGININE RICH SPLICING FACTOR"/>
    <property type="match status" value="1"/>
</dbReference>
<dbReference type="InterPro" id="IPR012677">
    <property type="entry name" value="Nucleotide-bd_a/b_plait_sf"/>
</dbReference>
<evidence type="ECO:0000313" key="6">
    <source>
        <dbReference type="EMBL" id="KAG5521177.1"/>
    </source>
</evidence>
<dbReference type="EMBL" id="JACTNZ010000012">
    <property type="protein sequence ID" value="KAG5521177.1"/>
    <property type="molecule type" value="Genomic_DNA"/>
</dbReference>
<dbReference type="Pfam" id="PF00076">
    <property type="entry name" value="RRM_1"/>
    <property type="match status" value="2"/>
</dbReference>
<evidence type="ECO:0000259" key="5">
    <source>
        <dbReference type="PROSITE" id="PS50102"/>
    </source>
</evidence>
<keyword evidence="1" id="KW-0507">mRNA processing</keyword>
<comment type="caution">
    <text evidence="6">The sequence shown here is derived from an EMBL/GenBank/DDBJ whole genome shotgun (WGS) entry which is preliminary data.</text>
</comment>
<evidence type="ECO:0000256" key="4">
    <source>
        <dbReference type="PROSITE-ProRule" id="PRU00176"/>
    </source>
</evidence>
<protein>
    <recommendedName>
        <fullName evidence="5">RRM domain-containing protein</fullName>
    </recommendedName>
</protein>
<evidence type="ECO:0000256" key="2">
    <source>
        <dbReference type="ARBA" id="ARBA00022728"/>
    </source>
</evidence>
<dbReference type="GO" id="GO:0005681">
    <property type="term" value="C:spliceosomal complex"/>
    <property type="evidence" value="ECO:0007669"/>
    <property type="project" value="UniProtKB-KW"/>
</dbReference>
<dbReference type="Gene3D" id="3.30.70.330">
    <property type="match status" value="2"/>
</dbReference>
<organism evidence="6 7">
    <name type="scientific">Rhododendron griersonianum</name>
    <dbReference type="NCBI Taxonomy" id="479676"/>
    <lineage>
        <taxon>Eukaryota</taxon>
        <taxon>Viridiplantae</taxon>
        <taxon>Streptophyta</taxon>
        <taxon>Embryophyta</taxon>
        <taxon>Tracheophyta</taxon>
        <taxon>Spermatophyta</taxon>
        <taxon>Magnoliopsida</taxon>
        <taxon>eudicotyledons</taxon>
        <taxon>Gunneridae</taxon>
        <taxon>Pentapetalae</taxon>
        <taxon>asterids</taxon>
        <taxon>Ericales</taxon>
        <taxon>Ericaceae</taxon>
        <taxon>Ericoideae</taxon>
        <taxon>Rhodoreae</taxon>
        <taxon>Rhododendron</taxon>
    </lineage>
</organism>
<dbReference type="PROSITE" id="PS50102">
    <property type="entry name" value="RRM"/>
    <property type="match status" value="1"/>
</dbReference>
<evidence type="ECO:0000256" key="1">
    <source>
        <dbReference type="ARBA" id="ARBA00022664"/>
    </source>
</evidence>